<keyword evidence="2" id="KW-1185">Reference proteome</keyword>
<gene>
    <name evidence="1" type="ORF">F4821DRAFT_244382</name>
</gene>
<dbReference type="Proteomes" id="UP001497680">
    <property type="component" value="Unassembled WGS sequence"/>
</dbReference>
<accession>A0ACC0CTR2</accession>
<evidence type="ECO:0000313" key="2">
    <source>
        <dbReference type="Proteomes" id="UP001497680"/>
    </source>
</evidence>
<comment type="caution">
    <text evidence="1">The sequence shown here is derived from an EMBL/GenBank/DDBJ whole genome shotgun (WGS) entry which is preliminary data.</text>
</comment>
<name>A0ACC0CTR2_9PEZI</name>
<evidence type="ECO:0000313" key="1">
    <source>
        <dbReference type="EMBL" id="KAI6083721.1"/>
    </source>
</evidence>
<protein>
    <submittedName>
        <fullName evidence="1">Uncharacterized protein</fullName>
    </submittedName>
</protein>
<organism evidence="1 2">
    <name type="scientific">Hypoxylon rubiginosum</name>
    <dbReference type="NCBI Taxonomy" id="110542"/>
    <lineage>
        <taxon>Eukaryota</taxon>
        <taxon>Fungi</taxon>
        <taxon>Dikarya</taxon>
        <taxon>Ascomycota</taxon>
        <taxon>Pezizomycotina</taxon>
        <taxon>Sordariomycetes</taxon>
        <taxon>Xylariomycetidae</taxon>
        <taxon>Xylariales</taxon>
        <taxon>Hypoxylaceae</taxon>
        <taxon>Hypoxylon</taxon>
    </lineage>
</organism>
<sequence length="62" mass="6871">MSGFDTTPEERATQLAFLKRQLFGSPPTVTREEVDLDGKTAIITGSNTGIVLRPNRDHQQID</sequence>
<dbReference type="EMBL" id="MU394348">
    <property type="protein sequence ID" value="KAI6083721.1"/>
    <property type="molecule type" value="Genomic_DNA"/>
</dbReference>
<proteinExistence type="predicted"/>
<reference evidence="1 2" key="1">
    <citation type="journal article" date="2022" name="New Phytol.">
        <title>Ecological generalism drives hyperdiversity of secondary metabolite gene clusters in xylarialean endophytes.</title>
        <authorList>
            <person name="Franco M.E.E."/>
            <person name="Wisecaver J.H."/>
            <person name="Arnold A.E."/>
            <person name="Ju Y.M."/>
            <person name="Slot J.C."/>
            <person name="Ahrendt S."/>
            <person name="Moore L.P."/>
            <person name="Eastman K.E."/>
            <person name="Scott K."/>
            <person name="Konkel Z."/>
            <person name="Mondo S.J."/>
            <person name="Kuo A."/>
            <person name="Hayes R.D."/>
            <person name="Haridas S."/>
            <person name="Andreopoulos B."/>
            <person name="Riley R."/>
            <person name="LaButti K."/>
            <person name="Pangilinan J."/>
            <person name="Lipzen A."/>
            <person name="Amirebrahimi M."/>
            <person name="Yan J."/>
            <person name="Adam C."/>
            <person name="Keymanesh K."/>
            <person name="Ng V."/>
            <person name="Louie K."/>
            <person name="Northen T."/>
            <person name="Drula E."/>
            <person name="Henrissat B."/>
            <person name="Hsieh H.M."/>
            <person name="Youens-Clark K."/>
            <person name="Lutzoni F."/>
            <person name="Miadlikowska J."/>
            <person name="Eastwood D.C."/>
            <person name="Hamelin R.C."/>
            <person name="Grigoriev I.V."/>
            <person name="U'Ren J.M."/>
        </authorList>
    </citation>
    <scope>NUCLEOTIDE SEQUENCE [LARGE SCALE GENOMIC DNA]</scope>
    <source>
        <strain evidence="1 2">ER1909</strain>
    </source>
</reference>